<name>A0A8S1AKT7_ARCPL</name>
<dbReference type="InterPro" id="IPR002347">
    <property type="entry name" value="SDR_fam"/>
</dbReference>
<keyword evidence="3" id="KW-0560">Oxidoreductase</keyword>
<dbReference type="InterPro" id="IPR036291">
    <property type="entry name" value="NAD(P)-bd_dom_sf"/>
</dbReference>
<evidence type="ECO:0000313" key="4">
    <source>
        <dbReference type="EMBL" id="CAB3250119.1"/>
    </source>
</evidence>
<sequence length="380" mass="43901">MYRFLFHRCRTSYIYNRVEIQYAFTTTKSLYHNYVDFIREIIQNMGILQPTSNEIMKDIDLTNKTCLITGANSGIGQEMTRCLSSKNCTVIMACRNTYAADIVARTVCKRTDRLKVYEINLSSLSSVKKCSDEILRDIPKLDIVILNAAVFGLPWTLTEDSFETTFQVNYLSHAYLLMNIEKILAPDARVIIVSSDSHRYVNWPFFHKLSPTKEMVSLPKHEYTSIKAYNISKLCGIFFMHYLGYRWLNTGKLVFCANPGTFVKTRLCTNWWPYETLYNIMKPFSKTISQAASTPLYCAVAPELNGMTDQYYKNLQRCDESELAQDLHLSFRFYDLTRELLLEQAISRDSVTVLEEKAEEYPQQAKETIDDSTLVANYSG</sequence>
<proteinExistence type="inferred from homology"/>
<dbReference type="AlphaFoldDB" id="A0A8S1AKT7"/>
<comment type="similarity">
    <text evidence="1">Belongs to the short-chain dehydrogenases/reductases (SDR) family.</text>
</comment>
<organism evidence="4 5">
    <name type="scientific">Arctia plantaginis</name>
    <name type="common">Wood tiger moth</name>
    <name type="synonym">Phalaena plantaginis</name>
    <dbReference type="NCBI Taxonomy" id="874455"/>
    <lineage>
        <taxon>Eukaryota</taxon>
        <taxon>Metazoa</taxon>
        <taxon>Ecdysozoa</taxon>
        <taxon>Arthropoda</taxon>
        <taxon>Hexapoda</taxon>
        <taxon>Insecta</taxon>
        <taxon>Pterygota</taxon>
        <taxon>Neoptera</taxon>
        <taxon>Endopterygota</taxon>
        <taxon>Lepidoptera</taxon>
        <taxon>Glossata</taxon>
        <taxon>Ditrysia</taxon>
        <taxon>Noctuoidea</taxon>
        <taxon>Erebidae</taxon>
        <taxon>Arctiinae</taxon>
        <taxon>Arctia</taxon>
    </lineage>
</organism>
<protein>
    <recommendedName>
        <fullName evidence="6">WW domain-containing oxidoreductase</fullName>
    </recommendedName>
</protein>
<evidence type="ECO:0008006" key="6">
    <source>
        <dbReference type="Google" id="ProtNLM"/>
    </source>
</evidence>
<keyword evidence="5" id="KW-1185">Reference proteome</keyword>
<keyword evidence="2" id="KW-0521">NADP</keyword>
<evidence type="ECO:0000256" key="1">
    <source>
        <dbReference type="ARBA" id="ARBA00006484"/>
    </source>
</evidence>
<dbReference type="PANTHER" id="PTHR24320">
    <property type="entry name" value="RETINOL DEHYDROGENASE"/>
    <property type="match status" value="1"/>
</dbReference>
<dbReference type="SUPFAM" id="SSF51735">
    <property type="entry name" value="NAD(P)-binding Rossmann-fold domains"/>
    <property type="match status" value="1"/>
</dbReference>
<accession>A0A8S1AKT7</accession>
<evidence type="ECO:0000256" key="2">
    <source>
        <dbReference type="ARBA" id="ARBA00022857"/>
    </source>
</evidence>
<dbReference type="Pfam" id="PF00106">
    <property type="entry name" value="adh_short"/>
    <property type="match status" value="1"/>
</dbReference>
<comment type="caution">
    <text evidence="4">The sequence shown here is derived from an EMBL/GenBank/DDBJ whole genome shotgun (WGS) entry which is preliminary data.</text>
</comment>
<dbReference type="Proteomes" id="UP000494106">
    <property type="component" value="Unassembled WGS sequence"/>
</dbReference>
<reference evidence="4 5" key="1">
    <citation type="submission" date="2020-04" db="EMBL/GenBank/DDBJ databases">
        <authorList>
            <person name="Wallbank WR R."/>
            <person name="Pardo Diaz C."/>
            <person name="Kozak K."/>
            <person name="Martin S."/>
            <person name="Jiggins C."/>
            <person name="Moest M."/>
            <person name="Warren A I."/>
            <person name="Byers J.R.P. K."/>
            <person name="Montejo-Kovacevich G."/>
            <person name="Yen C E."/>
        </authorList>
    </citation>
    <scope>NUCLEOTIDE SEQUENCE [LARGE SCALE GENOMIC DNA]</scope>
</reference>
<dbReference type="Gene3D" id="3.40.50.720">
    <property type="entry name" value="NAD(P)-binding Rossmann-like Domain"/>
    <property type="match status" value="1"/>
</dbReference>
<dbReference type="OrthoDB" id="9989144at2759"/>
<gene>
    <name evidence="4" type="ORF">APLA_LOCUS12550</name>
</gene>
<dbReference type="GO" id="GO:0016491">
    <property type="term" value="F:oxidoreductase activity"/>
    <property type="evidence" value="ECO:0007669"/>
    <property type="project" value="UniProtKB-KW"/>
</dbReference>
<dbReference type="PANTHER" id="PTHR24320:SF282">
    <property type="entry name" value="WW DOMAIN-CONTAINING OXIDOREDUCTASE"/>
    <property type="match status" value="1"/>
</dbReference>
<evidence type="ECO:0000313" key="5">
    <source>
        <dbReference type="Proteomes" id="UP000494106"/>
    </source>
</evidence>
<evidence type="ECO:0000256" key="3">
    <source>
        <dbReference type="ARBA" id="ARBA00023002"/>
    </source>
</evidence>
<dbReference type="EMBL" id="CADEBC010000540">
    <property type="protein sequence ID" value="CAB3250119.1"/>
    <property type="molecule type" value="Genomic_DNA"/>
</dbReference>